<comment type="similarity">
    <text evidence="1">Belongs to the universal stress protein A family.</text>
</comment>
<dbReference type="PRINTS" id="PR01438">
    <property type="entry name" value="UNVRSLSTRESS"/>
</dbReference>
<feature type="domain" description="UspA" evidence="2">
    <location>
        <begin position="173"/>
        <end position="293"/>
    </location>
</feature>
<evidence type="ECO:0000259" key="2">
    <source>
        <dbReference type="Pfam" id="PF00582"/>
    </source>
</evidence>
<gene>
    <name evidence="3" type="ORF">CW354_13220</name>
</gene>
<dbReference type="SUPFAM" id="SSF52402">
    <property type="entry name" value="Adenine nucleotide alpha hydrolases-like"/>
    <property type="match status" value="2"/>
</dbReference>
<dbReference type="CDD" id="cd00293">
    <property type="entry name" value="USP-like"/>
    <property type="match status" value="1"/>
</dbReference>
<proteinExistence type="inferred from homology"/>
<keyword evidence="4" id="KW-1185">Reference proteome</keyword>
<dbReference type="InterPro" id="IPR006016">
    <property type="entry name" value="UspA"/>
</dbReference>
<dbReference type="EMBL" id="PJCH01000010">
    <property type="protein sequence ID" value="PQA87014.1"/>
    <property type="molecule type" value="Genomic_DNA"/>
</dbReference>
<reference evidence="3 4" key="1">
    <citation type="submission" date="2017-12" db="EMBL/GenBank/DDBJ databases">
        <authorList>
            <person name="Hurst M.R.H."/>
        </authorList>
    </citation>
    <scope>NUCLEOTIDE SEQUENCE [LARGE SCALE GENOMIC DNA]</scope>
    <source>
        <strain evidence="3 4">SY-3-19</strain>
    </source>
</reference>
<organism evidence="3 4">
    <name type="scientific">Hyphococcus luteus</name>
    <dbReference type="NCBI Taxonomy" id="2058213"/>
    <lineage>
        <taxon>Bacteria</taxon>
        <taxon>Pseudomonadati</taxon>
        <taxon>Pseudomonadota</taxon>
        <taxon>Alphaproteobacteria</taxon>
        <taxon>Parvularculales</taxon>
        <taxon>Parvularculaceae</taxon>
        <taxon>Hyphococcus</taxon>
    </lineage>
</organism>
<evidence type="ECO:0000313" key="4">
    <source>
        <dbReference type="Proteomes" id="UP000239504"/>
    </source>
</evidence>
<dbReference type="AlphaFoldDB" id="A0A2S7K3C8"/>
<dbReference type="Proteomes" id="UP000239504">
    <property type="component" value="Unassembled WGS sequence"/>
</dbReference>
<dbReference type="PANTHER" id="PTHR46268:SF15">
    <property type="entry name" value="UNIVERSAL STRESS PROTEIN HP_0031"/>
    <property type="match status" value="1"/>
</dbReference>
<dbReference type="Pfam" id="PF00582">
    <property type="entry name" value="Usp"/>
    <property type="match status" value="1"/>
</dbReference>
<name>A0A2S7K3C8_9PROT</name>
<comment type="caution">
    <text evidence="3">The sequence shown here is derived from an EMBL/GenBank/DDBJ whole genome shotgun (WGS) entry which is preliminary data.</text>
</comment>
<evidence type="ECO:0000256" key="1">
    <source>
        <dbReference type="ARBA" id="ARBA00008791"/>
    </source>
</evidence>
<dbReference type="PANTHER" id="PTHR46268">
    <property type="entry name" value="STRESS RESPONSE PROTEIN NHAX"/>
    <property type="match status" value="1"/>
</dbReference>
<protein>
    <recommendedName>
        <fullName evidence="2">UspA domain-containing protein</fullName>
    </recommendedName>
</protein>
<evidence type="ECO:0000313" key="3">
    <source>
        <dbReference type="EMBL" id="PQA87014.1"/>
    </source>
</evidence>
<dbReference type="Gene3D" id="3.40.50.12370">
    <property type="match status" value="1"/>
</dbReference>
<dbReference type="OrthoDB" id="9804721at2"/>
<sequence length="293" mass="31636">MESDMALKSIFVPFFEEKSAETAFRTAIALAKEGKAHISAVHMRSRPLPPTNVYFPLGGVSTEFTEGLQKAEDALAEKLKGIFSALCDESGVSVMALEEHKDDHGVTASWTDGEGDLLTDYARLATAFDMSVVAAAGDDASPMEESIAESLLFQTGRPVLMCPETGLPDPLEKISVAWNGSQEAARAVAAALPFLQGAETVNVVSVRRTGEPFINTDDITAYLRLHGAGAVANEIEVTGNENATERLDAEIREGKPDLLVMGAYSHSRWREAVLGGFTRHMIHEAKMPVFMVH</sequence>
<dbReference type="InterPro" id="IPR006015">
    <property type="entry name" value="Universal_stress_UspA"/>
</dbReference>
<accession>A0A2S7K3C8</accession>